<evidence type="ECO:0000313" key="3">
    <source>
        <dbReference type="Proteomes" id="UP001372338"/>
    </source>
</evidence>
<keyword evidence="3" id="KW-1185">Reference proteome</keyword>
<dbReference type="Proteomes" id="UP001372338">
    <property type="component" value="Unassembled WGS sequence"/>
</dbReference>
<organism evidence="2 3">
    <name type="scientific">Crotalaria pallida</name>
    <name type="common">Smooth rattlebox</name>
    <name type="synonym">Crotalaria striata</name>
    <dbReference type="NCBI Taxonomy" id="3830"/>
    <lineage>
        <taxon>Eukaryota</taxon>
        <taxon>Viridiplantae</taxon>
        <taxon>Streptophyta</taxon>
        <taxon>Embryophyta</taxon>
        <taxon>Tracheophyta</taxon>
        <taxon>Spermatophyta</taxon>
        <taxon>Magnoliopsida</taxon>
        <taxon>eudicotyledons</taxon>
        <taxon>Gunneridae</taxon>
        <taxon>Pentapetalae</taxon>
        <taxon>rosids</taxon>
        <taxon>fabids</taxon>
        <taxon>Fabales</taxon>
        <taxon>Fabaceae</taxon>
        <taxon>Papilionoideae</taxon>
        <taxon>50 kb inversion clade</taxon>
        <taxon>genistoids sensu lato</taxon>
        <taxon>core genistoids</taxon>
        <taxon>Crotalarieae</taxon>
        <taxon>Crotalaria</taxon>
    </lineage>
</organism>
<sequence length="114" mass="13176">MYVTRPLSMYKKDPSALTQPPQGPNSGYLVLMDEEARNRPIAGYEYKIKQLPFPQNKNLSVDYVTDDDAGDKVLFIPVLNQPLSSNRYYVIGRWWVYPGYEPITLPWSPLSDLY</sequence>
<comment type="caution">
    <text evidence="2">The sequence shown here is derived from an EMBL/GenBank/DDBJ whole genome shotgun (WGS) entry which is preliminary data.</text>
</comment>
<reference evidence="2 3" key="1">
    <citation type="submission" date="2024-01" db="EMBL/GenBank/DDBJ databases">
        <title>The genomes of 5 underutilized Papilionoideae crops provide insights into root nodulation and disease resistanc.</title>
        <authorList>
            <person name="Yuan L."/>
        </authorList>
    </citation>
    <scope>NUCLEOTIDE SEQUENCE [LARGE SCALE GENOMIC DNA]</scope>
    <source>
        <strain evidence="2">ZHUSHIDOU_FW_LH</strain>
        <tissue evidence="2">Leaf</tissue>
    </source>
</reference>
<dbReference type="InterPro" id="IPR010683">
    <property type="entry name" value="DUF1262"/>
</dbReference>
<gene>
    <name evidence="2" type="ORF">RIF29_16247</name>
</gene>
<feature type="region of interest" description="Disordered" evidence="1">
    <location>
        <begin position="1"/>
        <end position="25"/>
    </location>
</feature>
<dbReference type="PANTHER" id="PTHR31050:SF7">
    <property type="entry name" value="DUF1262 FAMILY PROTEIN"/>
    <property type="match status" value="1"/>
</dbReference>
<name>A0AAN9IEA1_CROPI</name>
<evidence type="ECO:0000313" key="2">
    <source>
        <dbReference type="EMBL" id="KAK7275139.1"/>
    </source>
</evidence>
<dbReference type="EMBL" id="JAYWIO010000003">
    <property type="protein sequence ID" value="KAK7275139.1"/>
    <property type="molecule type" value="Genomic_DNA"/>
</dbReference>
<evidence type="ECO:0000256" key="1">
    <source>
        <dbReference type="SAM" id="MobiDB-lite"/>
    </source>
</evidence>
<dbReference type="AlphaFoldDB" id="A0AAN9IEA1"/>
<protein>
    <submittedName>
        <fullName evidence="2">Uncharacterized protein</fullName>
    </submittedName>
</protein>
<dbReference type="Pfam" id="PF06880">
    <property type="entry name" value="DUF1262"/>
    <property type="match status" value="1"/>
</dbReference>
<proteinExistence type="predicted"/>
<dbReference type="PANTHER" id="PTHR31050">
    <property type="entry name" value="OS08G0413200 PROTEIN"/>
    <property type="match status" value="1"/>
</dbReference>
<accession>A0AAN9IEA1</accession>